<sequence>MNTIPTKILLIFAKKDLKIANQLEMSTKPSIFFDFIQGV</sequence>
<name>A0A8E1BZV2_9RICK</name>
<comment type="caution">
    <text evidence="1">The sequence shown here is derived from an EMBL/GenBank/DDBJ whole genome shotgun (WGS) entry which is preliminary data.</text>
</comment>
<reference evidence="1 2" key="1">
    <citation type="submission" date="2014-02" db="EMBL/GenBank/DDBJ databases">
        <title>Draft genome sequence of Rickettsia buchneri sp. nov. ISO7T.</title>
        <authorList>
            <person name="Felsheim R.F."/>
            <person name="Kurtti T.J."/>
            <person name="Munderloh U.G."/>
        </authorList>
    </citation>
    <scope>NUCLEOTIDE SEQUENCE [LARGE SCALE GENOMIC DNA]</scope>
    <source>
        <strain evidence="1 2">ISO7</strain>
    </source>
</reference>
<protein>
    <submittedName>
        <fullName evidence="1">Uncharacterized protein</fullName>
    </submittedName>
</protein>
<dbReference type="Proteomes" id="UP000027161">
    <property type="component" value="Unassembled WGS sequence"/>
</dbReference>
<evidence type="ECO:0000313" key="1">
    <source>
        <dbReference type="EMBL" id="KDO02600.1"/>
    </source>
</evidence>
<dbReference type="EMBL" id="JFKF01000125">
    <property type="protein sequence ID" value="KDO02600.1"/>
    <property type="molecule type" value="Genomic_DNA"/>
</dbReference>
<keyword evidence="2" id="KW-1185">Reference proteome</keyword>
<organism evidence="1 2">
    <name type="scientific">Rickettsia tamurae subsp. buchneri</name>
    <dbReference type="NCBI Taxonomy" id="1462938"/>
    <lineage>
        <taxon>Bacteria</taxon>
        <taxon>Pseudomonadati</taxon>
        <taxon>Pseudomonadota</taxon>
        <taxon>Alphaproteobacteria</taxon>
        <taxon>Rickettsiales</taxon>
        <taxon>Rickettsiaceae</taxon>
        <taxon>Rickettsieae</taxon>
        <taxon>Rickettsia</taxon>
        <taxon>spotted fever group</taxon>
    </lineage>
</organism>
<dbReference type="AlphaFoldDB" id="A0A8E1BZV2"/>
<proteinExistence type="predicted"/>
<gene>
    <name evidence="1" type="ORF">REISMN_06065</name>
</gene>
<accession>A0A8E1BZV2</accession>
<evidence type="ECO:0000313" key="2">
    <source>
        <dbReference type="Proteomes" id="UP000027161"/>
    </source>
</evidence>